<reference evidence="1" key="2">
    <citation type="submission" date="2020-09" db="EMBL/GenBank/DDBJ databases">
        <authorList>
            <person name="Sun Q."/>
            <person name="Zhou Y."/>
        </authorList>
    </citation>
    <scope>NUCLEOTIDE SEQUENCE</scope>
    <source>
        <strain evidence="1">CGMCC 1.15178</strain>
    </source>
</reference>
<evidence type="ECO:0000313" key="1">
    <source>
        <dbReference type="EMBL" id="GGD91892.1"/>
    </source>
</evidence>
<sequence length="42" mass="4447">MKALTGEVGCMGVPKYTDTLESVACGIKGLALLHLEEIGKNR</sequence>
<name>A0A916ZE84_9BACL</name>
<dbReference type="AlphaFoldDB" id="A0A916ZE84"/>
<proteinExistence type="predicted"/>
<accession>A0A916ZE84</accession>
<evidence type="ECO:0000313" key="2">
    <source>
        <dbReference type="Proteomes" id="UP000612456"/>
    </source>
</evidence>
<reference evidence="1" key="1">
    <citation type="journal article" date="2014" name="Int. J. Syst. Evol. Microbiol.">
        <title>Complete genome sequence of Corynebacterium casei LMG S-19264T (=DSM 44701T), isolated from a smear-ripened cheese.</title>
        <authorList>
            <consortium name="US DOE Joint Genome Institute (JGI-PGF)"/>
            <person name="Walter F."/>
            <person name="Albersmeier A."/>
            <person name="Kalinowski J."/>
            <person name="Ruckert C."/>
        </authorList>
    </citation>
    <scope>NUCLEOTIDE SEQUENCE</scope>
    <source>
        <strain evidence="1">CGMCC 1.15178</strain>
    </source>
</reference>
<protein>
    <submittedName>
        <fullName evidence="1">Uncharacterized protein</fullName>
    </submittedName>
</protein>
<dbReference type="Proteomes" id="UP000612456">
    <property type="component" value="Unassembled WGS sequence"/>
</dbReference>
<comment type="caution">
    <text evidence="1">The sequence shown here is derived from an EMBL/GenBank/DDBJ whole genome shotgun (WGS) entry which is preliminary data.</text>
</comment>
<dbReference type="EMBL" id="BMHP01000006">
    <property type="protein sequence ID" value="GGD91892.1"/>
    <property type="molecule type" value="Genomic_DNA"/>
</dbReference>
<gene>
    <name evidence="1" type="ORF">GCM10010911_58250</name>
</gene>
<keyword evidence="2" id="KW-1185">Reference proteome</keyword>
<organism evidence="1 2">
    <name type="scientific">Paenibacillus nasutitermitis</name>
    <dbReference type="NCBI Taxonomy" id="1652958"/>
    <lineage>
        <taxon>Bacteria</taxon>
        <taxon>Bacillati</taxon>
        <taxon>Bacillota</taxon>
        <taxon>Bacilli</taxon>
        <taxon>Bacillales</taxon>
        <taxon>Paenibacillaceae</taxon>
        <taxon>Paenibacillus</taxon>
    </lineage>
</organism>